<evidence type="ECO:0000313" key="2">
    <source>
        <dbReference type="EMBL" id="SIN65161.1"/>
    </source>
</evidence>
<dbReference type="OrthoDB" id="4378831at2"/>
<dbReference type="PANTHER" id="PTHR33840:SF1">
    <property type="entry name" value="TLE1 PHOSPHOLIPASE DOMAIN-CONTAINING PROTEIN"/>
    <property type="match status" value="1"/>
</dbReference>
<dbReference type="AlphaFoldDB" id="A0A1N6D2Z2"/>
<dbReference type="PANTHER" id="PTHR33840">
    <property type="match status" value="1"/>
</dbReference>
<keyword evidence="2" id="KW-0378">Hydrolase</keyword>
<name>A0A1N6D2Z2_9BACT</name>
<dbReference type="InterPro" id="IPR029058">
    <property type="entry name" value="AB_hydrolase_fold"/>
</dbReference>
<accession>A0A1N6D2Z2</accession>
<dbReference type="EMBL" id="FSRC01000001">
    <property type="protein sequence ID" value="SIN65161.1"/>
    <property type="molecule type" value="Genomic_DNA"/>
</dbReference>
<keyword evidence="3" id="KW-1185">Reference proteome</keyword>
<dbReference type="Proteomes" id="UP000185221">
    <property type="component" value="Unassembled WGS sequence"/>
</dbReference>
<feature type="domain" description="T6SS Phospholipase effector Tle1-like catalytic" evidence="1">
    <location>
        <begin position="3"/>
        <end position="253"/>
    </location>
</feature>
<dbReference type="InterPro" id="IPR018712">
    <property type="entry name" value="Tle1-like_cat"/>
</dbReference>
<dbReference type="RefSeq" id="WP_074222883.1">
    <property type="nucleotide sequence ID" value="NZ_FSRC01000001.1"/>
</dbReference>
<gene>
    <name evidence="2" type="ORF">SAMN05444394_0083</name>
</gene>
<dbReference type="SUPFAM" id="SSF53474">
    <property type="entry name" value="alpha/beta-Hydrolases"/>
    <property type="match status" value="1"/>
</dbReference>
<protein>
    <submittedName>
        <fullName evidence="2">Uncharacterized alpha/beta hydrolase domain</fullName>
    </submittedName>
</protein>
<reference evidence="3" key="1">
    <citation type="submission" date="2016-11" db="EMBL/GenBank/DDBJ databases">
        <authorList>
            <person name="Varghese N."/>
            <person name="Submissions S."/>
        </authorList>
    </citation>
    <scope>NUCLEOTIDE SEQUENCE [LARGE SCALE GENOMIC DNA]</scope>
    <source>
        <strain evidence="3">DSM 15292</strain>
    </source>
</reference>
<evidence type="ECO:0000259" key="1">
    <source>
        <dbReference type="Pfam" id="PF09994"/>
    </source>
</evidence>
<sequence length="339" mass="39643">MSKNIVIFSDGTGQEGGKGPDTNIYKLFKEIEHRTPNQVSFYDRGLGTGWKKFTGSVGGSGIQRNILEAYRFIFDNYQSGDKIFLFGFSRGAATVRSLSSFIHHFGILPSSRPELIAKAYRIYRIKNSEKRENEVKSFIARHHTMWTKIHFLGCYDTVAALGFPINWMSSILDKLPFTRHSFHDFRLSESVSNAYHALAIDDERLTFHPVLWDYEVKDYQKVKQVWFLGMHTDVGGGYEIDDLSNITFRWLKEQAIACGLIIYKKDGEVIGLNPNGHMHNSRQKWWERIYRRRIRQWDTSRKDRPIIHESVLQRTKNPQNHDSPNYKPWILDLDYEIEK</sequence>
<organism evidence="2 3">
    <name type="scientific">Algoriphagus halophilus</name>
    <dbReference type="NCBI Taxonomy" id="226505"/>
    <lineage>
        <taxon>Bacteria</taxon>
        <taxon>Pseudomonadati</taxon>
        <taxon>Bacteroidota</taxon>
        <taxon>Cytophagia</taxon>
        <taxon>Cytophagales</taxon>
        <taxon>Cyclobacteriaceae</taxon>
        <taxon>Algoriphagus</taxon>
    </lineage>
</organism>
<evidence type="ECO:0000313" key="3">
    <source>
        <dbReference type="Proteomes" id="UP000185221"/>
    </source>
</evidence>
<dbReference type="Pfam" id="PF09994">
    <property type="entry name" value="T6SS_Tle1-like_cat"/>
    <property type="match status" value="1"/>
</dbReference>
<dbReference type="GO" id="GO:0016787">
    <property type="term" value="F:hydrolase activity"/>
    <property type="evidence" value="ECO:0007669"/>
    <property type="project" value="UniProtKB-KW"/>
</dbReference>
<proteinExistence type="predicted"/>